<dbReference type="PANTHER" id="PTHR12486:SF5">
    <property type="entry name" value="ADENOSINE 5'-MONOPHOSPHORAMIDASE HINT3"/>
    <property type="match status" value="1"/>
</dbReference>
<dbReference type="InterPro" id="IPR011146">
    <property type="entry name" value="HIT-like"/>
</dbReference>
<keyword evidence="6" id="KW-1185">Reference proteome</keyword>
<dbReference type="GeneID" id="37269428"/>
<keyword evidence="1" id="KW-0547">Nucleotide-binding</keyword>
<accession>A0A316ZE21</accession>
<dbReference type="AlphaFoldDB" id="A0A316ZE21"/>
<evidence type="ECO:0000313" key="5">
    <source>
        <dbReference type="EMBL" id="PWN99298.1"/>
    </source>
</evidence>
<keyword evidence="2" id="KW-0378">Hydrolase</keyword>
<evidence type="ECO:0000256" key="2">
    <source>
        <dbReference type="ARBA" id="ARBA00022801"/>
    </source>
</evidence>
<dbReference type="GO" id="GO:0000166">
    <property type="term" value="F:nucleotide binding"/>
    <property type="evidence" value="ECO:0007669"/>
    <property type="project" value="UniProtKB-KW"/>
</dbReference>
<dbReference type="Proteomes" id="UP000245946">
    <property type="component" value="Unassembled WGS sequence"/>
</dbReference>
<dbReference type="GO" id="GO:0016787">
    <property type="term" value="F:hydrolase activity"/>
    <property type="evidence" value="ECO:0007669"/>
    <property type="project" value="UniProtKB-KW"/>
</dbReference>
<dbReference type="RefSeq" id="XP_025599577.1">
    <property type="nucleotide sequence ID" value="XM_025741884.1"/>
</dbReference>
<protein>
    <recommendedName>
        <fullName evidence="4">HIT domain-containing protein</fullName>
    </recommendedName>
</protein>
<sequence>MRLLAELFGCTAAAPADAAACIFCPDSVLSPAAGNRFEVVHSDARFLAFHDRSPAARVHLLAVPREHVDDVKVLRGAEGAELVRALQRFADEALDVLEAQQSSFSDGGAGKGVPGERRFGFHIPPFRSVPHLHMHAQVLPFVSSMRALKYRAAGDPVGARKGLSWYVTATQAARILEGGGRVRVRPCAARREENMA</sequence>
<proteinExistence type="predicted"/>
<feature type="short sequence motif" description="Histidine triad motif" evidence="3">
    <location>
        <begin position="131"/>
        <end position="135"/>
    </location>
</feature>
<dbReference type="Pfam" id="PF11969">
    <property type="entry name" value="DcpS_C"/>
    <property type="match status" value="1"/>
</dbReference>
<organism evidence="5 6">
    <name type="scientific">Tilletiopsis washingtonensis</name>
    <dbReference type="NCBI Taxonomy" id="58919"/>
    <lineage>
        <taxon>Eukaryota</taxon>
        <taxon>Fungi</taxon>
        <taxon>Dikarya</taxon>
        <taxon>Basidiomycota</taxon>
        <taxon>Ustilaginomycotina</taxon>
        <taxon>Exobasidiomycetes</taxon>
        <taxon>Entylomatales</taxon>
        <taxon>Entylomatales incertae sedis</taxon>
        <taxon>Tilletiopsis</taxon>
    </lineage>
</organism>
<name>A0A316ZE21_9BASI</name>
<evidence type="ECO:0000313" key="6">
    <source>
        <dbReference type="Proteomes" id="UP000245946"/>
    </source>
</evidence>
<dbReference type="InterPro" id="IPR036265">
    <property type="entry name" value="HIT-like_sf"/>
</dbReference>
<reference evidence="5 6" key="1">
    <citation type="journal article" date="2018" name="Mol. Biol. Evol.">
        <title>Broad Genomic Sampling Reveals a Smut Pathogenic Ancestry of the Fungal Clade Ustilaginomycotina.</title>
        <authorList>
            <person name="Kijpornyongpan T."/>
            <person name="Mondo S.J."/>
            <person name="Barry K."/>
            <person name="Sandor L."/>
            <person name="Lee J."/>
            <person name="Lipzen A."/>
            <person name="Pangilinan J."/>
            <person name="LaButti K."/>
            <person name="Hainaut M."/>
            <person name="Henrissat B."/>
            <person name="Grigoriev I.V."/>
            <person name="Spatafora J.W."/>
            <person name="Aime M.C."/>
        </authorList>
    </citation>
    <scope>NUCLEOTIDE SEQUENCE [LARGE SCALE GENOMIC DNA]</scope>
    <source>
        <strain evidence="5 6">MCA 4186</strain>
    </source>
</reference>
<evidence type="ECO:0000256" key="1">
    <source>
        <dbReference type="ARBA" id="ARBA00022741"/>
    </source>
</evidence>
<dbReference type="PANTHER" id="PTHR12486">
    <property type="entry name" value="APRATAXIN-RELATED"/>
    <property type="match status" value="1"/>
</dbReference>
<evidence type="ECO:0000256" key="3">
    <source>
        <dbReference type="PROSITE-ProRule" id="PRU00464"/>
    </source>
</evidence>
<feature type="domain" description="HIT" evidence="4">
    <location>
        <begin position="22"/>
        <end position="148"/>
    </location>
</feature>
<dbReference type="OrthoDB" id="1915375at2759"/>
<gene>
    <name evidence="5" type="ORF">FA09DRAFT_328715</name>
</gene>
<dbReference type="Gene3D" id="3.30.428.10">
    <property type="entry name" value="HIT-like"/>
    <property type="match status" value="1"/>
</dbReference>
<dbReference type="SUPFAM" id="SSF54197">
    <property type="entry name" value="HIT-like"/>
    <property type="match status" value="1"/>
</dbReference>
<dbReference type="PROSITE" id="PS51084">
    <property type="entry name" value="HIT_2"/>
    <property type="match status" value="1"/>
</dbReference>
<evidence type="ECO:0000259" key="4">
    <source>
        <dbReference type="PROSITE" id="PS51084"/>
    </source>
</evidence>
<dbReference type="EMBL" id="KZ819288">
    <property type="protein sequence ID" value="PWN99298.1"/>
    <property type="molecule type" value="Genomic_DNA"/>
</dbReference>